<name>A0A8E7B3X6_9EURY</name>
<dbReference type="KEGG" id="mrtj:KHC33_14590"/>
<protein>
    <submittedName>
        <fullName evidence="2">SagB/ThcOx family dehydrogenase</fullName>
    </submittedName>
</protein>
<keyword evidence="3" id="KW-1185">Reference proteome</keyword>
<gene>
    <name evidence="2" type="ORF">KHC33_14590</name>
</gene>
<evidence type="ECO:0000313" key="3">
    <source>
        <dbReference type="Proteomes" id="UP000680656"/>
    </source>
</evidence>
<dbReference type="SUPFAM" id="SSF55469">
    <property type="entry name" value="FMN-dependent nitroreductase-like"/>
    <property type="match status" value="1"/>
</dbReference>
<accession>A0A8E7B3X6</accession>
<evidence type="ECO:0000313" key="2">
    <source>
        <dbReference type="EMBL" id="QVV90653.1"/>
    </source>
</evidence>
<dbReference type="PANTHER" id="PTHR43745:SF2">
    <property type="entry name" value="NITROREDUCTASE MJ1384-RELATED"/>
    <property type="match status" value="1"/>
</dbReference>
<dbReference type="PANTHER" id="PTHR43745">
    <property type="entry name" value="NITROREDUCTASE MJ1384-RELATED"/>
    <property type="match status" value="1"/>
</dbReference>
<organism evidence="2 3">
    <name type="scientific">Methanospirillum purgamenti</name>
    <dbReference type="NCBI Taxonomy" id="2834276"/>
    <lineage>
        <taxon>Archaea</taxon>
        <taxon>Methanobacteriati</taxon>
        <taxon>Methanobacteriota</taxon>
        <taxon>Stenosarchaea group</taxon>
        <taxon>Methanomicrobia</taxon>
        <taxon>Methanomicrobiales</taxon>
        <taxon>Methanospirillaceae</taxon>
        <taxon>Methanospirillum</taxon>
    </lineage>
</organism>
<proteinExistence type="predicted"/>
<dbReference type="CDD" id="cd02142">
    <property type="entry name" value="McbC_SagB-like_oxidoreductase"/>
    <property type="match status" value="1"/>
</dbReference>
<feature type="domain" description="Nitroreductase" evidence="1">
    <location>
        <begin position="58"/>
        <end position="239"/>
    </location>
</feature>
<dbReference type="AlphaFoldDB" id="A0A8E7B3X6"/>
<dbReference type="Pfam" id="PF00881">
    <property type="entry name" value="Nitroreductase"/>
    <property type="match status" value="1"/>
</dbReference>
<dbReference type="InterPro" id="IPR052544">
    <property type="entry name" value="Bacteriocin_Proc_Enz"/>
</dbReference>
<reference evidence="2 3" key="1">
    <citation type="submission" date="2021-05" db="EMBL/GenBank/DDBJ databases">
        <title>A novel Methanospirillum isolate from a pyrite-forming mixed culture.</title>
        <authorList>
            <person name="Bunk B."/>
            <person name="Sproer C."/>
            <person name="Spring S."/>
            <person name="Pester M."/>
        </authorList>
    </citation>
    <scope>NUCLEOTIDE SEQUENCE [LARGE SCALE GENOMIC DNA]</scope>
    <source>
        <strain evidence="2 3">J.3.6.1-F.2.7.3</strain>
    </source>
</reference>
<sequence length="244" mass="27192">MSIGEEFIIKTRYGIPAQTDQLRGIPSPPIEEDFSGTIILLPDPDTGSIADVDISVAIENRESIRNYHNTPLSLEELSYLLWCTQGIKWVLDDSTFRTVPSAGARHAIDTYLYVKNVNGLHAGIYRFLALDHSLGLISDNDGLSDRVNKAGLEQRCIQEAAVCFIWVANSYRMTWRYGERGFRDIFLDAGHICQNLYLSSQAIGCGVCAIGAFKDDEMNTLLSLDGEKKFTLYMATVGKIPNEE</sequence>
<dbReference type="Gene3D" id="3.40.109.10">
    <property type="entry name" value="NADH Oxidase"/>
    <property type="match status" value="1"/>
</dbReference>
<dbReference type="InterPro" id="IPR000415">
    <property type="entry name" value="Nitroreductase-like"/>
</dbReference>
<dbReference type="GO" id="GO:0016491">
    <property type="term" value="F:oxidoreductase activity"/>
    <property type="evidence" value="ECO:0007669"/>
    <property type="project" value="InterPro"/>
</dbReference>
<dbReference type="RefSeq" id="WP_214421419.1">
    <property type="nucleotide sequence ID" value="NZ_JAXCMI010000001.1"/>
</dbReference>
<dbReference type="InterPro" id="IPR020051">
    <property type="entry name" value="SagB-type_dehydrogenase"/>
</dbReference>
<dbReference type="NCBIfam" id="TIGR03605">
    <property type="entry name" value="antibiot_sagB"/>
    <property type="match status" value="1"/>
</dbReference>
<dbReference type="EMBL" id="CP075546">
    <property type="protein sequence ID" value="QVV90653.1"/>
    <property type="molecule type" value="Genomic_DNA"/>
</dbReference>
<dbReference type="Proteomes" id="UP000680656">
    <property type="component" value="Chromosome"/>
</dbReference>
<evidence type="ECO:0000259" key="1">
    <source>
        <dbReference type="Pfam" id="PF00881"/>
    </source>
</evidence>
<dbReference type="InterPro" id="IPR029479">
    <property type="entry name" value="Nitroreductase"/>
</dbReference>